<dbReference type="AlphaFoldDB" id="A0AAV5FKH8"/>
<organism evidence="1 2">
    <name type="scientific">Eleusine coracana subsp. coracana</name>
    <dbReference type="NCBI Taxonomy" id="191504"/>
    <lineage>
        <taxon>Eukaryota</taxon>
        <taxon>Viridiplantae</taxon>
        <taxon>Streptophyta</taxon>
        <taxon>Embryophyta</taxon>
        <taxon>Tracheophyta</taxon>
        <taxon>Spermatophyta</taxon>
        <taxon>Magnoliopsida</taxon>
        <taxon>Liliopsida</taxon>
        <taxon>Poales</taxon>
        <taxon>Poaceae</taxon>
        <taxon>PACMAD clade</taxon>
        <taxon>Chloridoideae</taxon>
        <taxon>Cynodonteae</taxon>
        <taxon>Eleusininae</taxon>
        <taxon>Eleusine</taxon>
    </lineage>
</organism>
<accession>A0AAV5FKH8</accession>
<name>A0AAV5FKH8_ELECO</name>
<comment type="caution">
    <text evidence="1">The sequence shown here is derived from an EMBL/GenBank/DDBJ whole genome shotgun (WGS) entry which is preliminary data.</text>
</comment>
<evidence type="ECO:0000313" key="2">
    <source>
        <dbReference type="Proteomes" id="UP001054889"/>
    </source>
</evidence>
<gene>
    <name evidence="1" type="primary">gb24159</name>
    <name evidence="1" type="ORF">PR202_gb24159</name>
</gene>
<protein>
    <submittedName>
        <fullName evidence="1">Uncharacterized protein</fullName>
    </submittedName>
</protein>
<proteinExistence type="predicted"/>
<dbReference type="Proteomes" id="UP001054889">
    <property type="component" value="Unassembled WGS sequence"/>
</dbReference>
<reference evidence="1" key="1">
    <citation type="journal article" date="2018" name="DNA Res.">
        <title>Multiple hybrid de novo genome assembly of finger millet, an orphan allotetraploid crop.</title>
        <authorList>
            <person name="Hatakeyama M."/>
            <person name="Aluri S."/>
            <person name="Balachadran M.T."/>
            <person name="Sivarajan S.R."/>
            <person name="Patrignani A."/>
            <person name="Gruter S."/>
            <person name="Poveda L."/>
            <person name="Shimizu-Inatsugi R."/>
            <person name="Baeten J."/>
            <person name="Francoijs K.J."/>
            <person name="Nataraja K.N."/>
            <person name="Reddy Y.A.N."/>
            <person name="Phadnis S."/>
            <person name="Ravikumar R.L."/>
            <person name="Schlapbach R."/>
            <person name="Sreeman S.M."/>
            <person name="Shimizu K.K."/>
        </authorList>
    </citation>
    <scope>NUCLEOTIDE SEQUENCE</scope>
</reference>
<reference evidence="1" key="2">
    <citation type="submission" date="2021-12" db="EMBL/GenBank/DDBJ databases">
        <title>Resequencing data analysis of finger millet.</title>
        <authorList>
            <person name="Hatakeyama M."/>
            <person name="Aluri S."/>
            <person name="Balachadran M.T."/>
            <person name="Sivarajan S.R."/>
            <person name="Poveda L."/>
            <person name="Shimizu-Inatsugi R."/>
            <person name="Schlapbach R."/>
            <person name="Sreeman S.M."/>
            <person name="Shimizu K.K."/>
        </authorList>
    </citation>
    <scope>NUCLEOTIDE SEQUENCE</scope>
</reference>
<keyword evidence="2" id="KW-1185">Reference proteome</keyword>
<sequence length="103" mass="11060">MPPQIDFFSVHLLPYSRETGHQPTTSVLSEERVILLDAKFGEGFVFAGTACIRKLFSHSGHAGIGCYATLAGATPAEAERMAGANREFDQLTTMATTLLNAVT</sequence>
<evidence type="ECO:0000313" key="1">
    <source>
        <dbReference type="EMBL" id="GJN35388.1"/>
    </source>
</evidence>
<dbReference type="EMBL" id="BQKI01000088">
    <property type="protein sequence ID" value="GJN35388.1"/>
    <property type="molecule type" value="Genomic_DNA"/>
</dbReference>